<evidence type="ECO:0000256" key="2">
    <source>
        <dbReference type="ARBA" id="ARBA00022617"/>
    </source>
</evidence>
<dbReference type="RefSeq" id="WP_350780105.1">
    <property type="nucleotide sequence ID" value="NZ_JBEPEK010000067.1"/>
</dbReference>
<dbReference type="InterPro" id="IPR001486">
    <property type="entry name" value="Hemoglobin_trunc"/>
</dbReference>
<evidence type="ECO:0000313" key="5">
    <source>
        <dbReference type="EMBL" id="MER7180227.1"/>
    </source>
</evidence>
<accession>A0ABV1WTZ2</accession>
<comment type="caution">
    <text evidence="5">The sequence shown here is derived from an EMBL/GenBank/DDBJ whole genome shotgun (WGS) entry which is preliminary data.</text>
</comment>
<dbReference type="SUPFAM" id="SSF46458">
    <property type="entry name" value="Globin-like"/>
    <property type="match status" value="1"/>
</dbReference>
<dbReference type="Pfam" id="PF01152">
    <property type="entry name" value="Bac_globin"/>
    <property type="match status" value="1"/>
</dbReference>
<organism evidence="5 6">
    <name type="scientific">Streptomyces hyaluromycini</name>
    <dbReference type="NCBI Taxonomy" id="1377993"/>
    <lineage>
        <taxon>Bacteria</taxon>
        <taxon>Bacillati</taxon>
        <taxon>Actinomycetota</taxon>
        <taxon>Actinomycetes</taxon>
        <taxon>Kitasatosporales</taxon>
        <taxon>Streptomycetaceae</taxon>
        <taxon>Streptomyces</taxon>
    </lineage>
</organism>
<proteinExistence type="predicted"/>
<reference evidence="5 6" key="1">
    <citation type="submission" date="2024-06" db="EMBL/GenBank/DDBJ databases">
        <title>The Natural Products Discovery Center: Release of the First 8490 Sequenced Strains for Exploring Actinobacteria Biosynthetic Diversity.</title>
        <authorList>
            <person name="Kalkreuter E."/>
            <person name="Kautsar S.A."/>
            <person name="Yang D."/>
            <person name="Bader C.D."/>
            <person name="Teijaro C.N."/>
            <person name="Fluegel L."/>
            <person name="Davis C.M."/>
            <person name="Simpson J.R."/>
            <person name="Lauterbach L."/>
            <person name="Steele A.D."/>
            <person name="Gui C."/>
            <person name="Meng S."/>
            <person name="Li G."/>
            <person name="Viehrig K."/>
            <person name="Ye F."/>
            <person name="Su P."/>
            <person name="Kiefer A.F."/>
            <person name="Nichols A."/>
            <person name="Cepeda A.J."/>
            <person name="Yan W."/>
            <person name="Fan B."/>
            <person name="Jiang Y."/>
            <person name="Adhikari A."/>
            <person name="Zheng C.-J."/>
            <person name="Schuster L."/>
            <person name="Cowan T.M."/>
            <person name="Smanski M.J."/>
            <person name="Chevrette M.G."/>
            <person name="De Carvalho L.P.S."/>
            <person name="Shen B."/>
        </authorList>
    </citation>
    <scope>NUCLEOTIDE SEQUENCE [LARGE SCALE GENOMIC DNA]</scope>
    <source>
        <strain evidence="5 6">NPDC000234</strain>
    </source>
</reference>
<dbReference type="InterPro" id="IPR012292">
    <property type="entry name" value="Globin/Proto"/>
</dbReference>
<keyword evidence="6" id="KW-1185">Reference proteome</keyword>
<dbReference type="EMBL" id="JBEPEK010000067">
    <property type="protein sequence ID" value="MER7180227.1"/>
    <property type="molecule type" value="Genomic_DNA"/>
</dbReference>
<evidence type="ECO:0000256" key="3">
    <source>
        <dbReference type="ARBA" id="ARBA00022723"/>
    </source>
</evidence>
<dbReference type="Proteomes" id="UP001474181">
    <property type="component" value="Unassembled WGS sequence"/>
</dbReference>
<sequence length="134" mass="15094">MNLYELAGGREAFHQMTKEFLAKAQADDLLGVMFAGLDDHAGHIADFFVMTFGGPDDYLRERGDLRFLLKQHVGLRITEEQRVRWIRLMTEAAHETGLPEAFVTVFSNFLQGPSRNTTRVSHLSPAEARAMLGD</sequence>
<evidence type="ECO:0000256" key="4">
    <source>
        <dbReference type="ARBA" id="ARBA00023004"/>
    </source>
</evidence>
<gene>
    <name evidence="5" type="ORF">ABT404_12230</name>
</gene>
<name>A0ABV1WTZ2_9ACTN</name>
<keyword evidence="1" id="KW-0813">Transport</keyword>
<dbReference type="Gene3D" id="1.10.490.10">
    <property type="entry name" value="Globins"/>
    <property type="match status" value="1"/>
</dbReference>
<keyword evidence="3" id="KW-0479">Metal-binding</keyword>
<dbReference type="InterPro" id="IPR009050">
    <property type="entry name" value="Globin-like_sf"/>
</dbReference>
<keyword evidence="4" id="KW-0408">Iron</keyword>
<protein>
    <submittedName>
        <fullName evidence="5">Globin</fullName>
    </submittedName>
</protein>
<evidence type="ECO:0000256" key="1">
    <source>
        <dbReference type="ARBA" id="ARBA00022448"/>
    </source>
</evidence>
<keyword evidence="2" id="KW-0349">Heme</keyword>
<evidence type="ECO:0000313" key="6">
    <source>
        <dbReference type="Proteomes" id="UP001474181"/>
    </source>
</evidence>